<accession>A0A8X6N3U5</accession>
<dbReference type="Proteomes" id="UP000887013">
    <property type="component" value="Unassembled WGS sequence"/>
</dbReference>
<reference evidence="1" key="1">
    <citation type="submission" date="2020-08" db="EMBL/GenBank/DDBJ databases">
        <title>Multicomponent nature underlies the extraordinary mechanical properties of spider dragline silk.</title>
        <authorList>
            <person name="Kono N."/>
            <person name="Nakamura H."/>
            <person name="Mori M."/>
            <person name="Yoshida Y."/>
            <person name="Ohtoshi R."/>
            <person name="Malay A.D."/>
            <person name="Moran D.A.P."/>
            <person name="Tomita M."/>
            <person name="Numata K."/>
            <person name="Arakawa K."/>
        </authorList>
    </citation>
    <scope>NUCLEOTIDE SEQUENCE</scope>
</reference>
<organism evidence="1 2">
    <name type="scientific">Nephila pilipes</name>
    <name type="common">Giant wood spider</name>
    <name type="synonym">Nephila maculata</name>
    <dbReference type="NCBI Taxonomy" id="299642"/>
    <lineage>
        <taxon>Eukaryota</taxon>
        <taxon>Metazoa</taxon>
        <taxon>Ecdysozoa</taxon>
        <taxon>Arthropoda</taxon>
        <taxon>Chelicerata</taxon>
        <taxon>Arachnida</taxon>
        <taxon>Araneae</taxon>
        <taxon>Araneomorphae</taxon>
        <taxon>Entelegynae</taxon>
        <taxon>Araneoidea</taxon>
        <taxon>Nephilidae</taxon>
        <taxon>Nephila</taxon>
    </lineage>
</organism>
<name>A0A8X6N3U5_NEPPI</name>
<evidence type="ECO:0000313" key="2">
    <source>
        <dbReference type="Proteomes" id="UP000887013"/>
    </source>
</evidence>
<gene>
    <name evidence="1" type="ORF">NPIL_387571</name>
</gene>
<dbReference type="EMBL" id="BMAW01053664">
    <property type="protein sequence ID" value="GFS92182.1"/>
    <property type="molecule type" value="Genomic_DNA"/>
</dbReference>
<dbReference type="AlphaFoldDB" id="A0A8X6N3U5"/>
<evidence type="ECO:0000313" key="1">
    <source>
        <dbReference type="EMBL" id="GFS92182.1"/>
    </source>
</evidence>
<sequence length="95" mass="11182">MDASIWNPFKCELHSVYAKVEHPMDIHKEIIFVYENIMHWQNIFKWCLAFSEDKSKVHGKKRSFVISDAPVQRMEVAIQANRHQQDTGSIHDNSL</sequence>
<protein>
    <submittedName>
        <fullName evidence="1">Uncharacterized protein</fullName>
    </submittedName>
</protein>
<dbReference type="OrthoDB" id="8191996at2759"/>
<proteinExistence type="predicted"/>
<keyword evidence="2" id="KW-1185">Reference proteome</keyword>
<comment type="caution">
    <text evidence="1">The sequence shown here is derived from an EMBL/GenBank/DDBJ whole genome shotgun (WGS) entry which is preliminary data.</text>
</comment>